<dbReference type="InterPro" id="IPR028564">
    <property type="entry name" value="MT_TRM10-typ"/>
</dbReference>
<dbReference type="Proteomes" id="UP000014500">
    <property type="component" value="Unassembled WGS sequence"/>
</dbReference>
<dbReference type="GO" id="GO:0005654">
    <property type="term" value="C:nucleoplasm"/>
    <property type="evidence" value="ECO:0007669"/>
    <property type="project" value="TreeGrafter"/>
</dbReference>
<accession>T1J4R2</accession>
<dbReference type="eggNOG" id="KOG2967">
    <property type="taxonomic scope" value="Eukaryota"/>
</dbReference>
<dbReference type="EnsemblMetazoa" id="SMAR008606-RA">
    <property type="protein sequence ID" value="SMAR008606-PA"/>
    <property type="gene ID" value="SMAR008606"/>
</dbReference>
<evidence type="ECO:0000256" key="5">
    <source>
        <dbReference type="ARBA" id="ARBA00022694"/>
    </source>
</evidence>
<evidence type="ECO:0000256" key="4">
    <source>
        <dbReference type="ARBA" id="ARBA00022691"/>
    </source>
</evidence>
<dbReference type="EMBL" id="JH431848">
    <property type="status" value="NOT_ANNOTATED_CDS"/>
    <property type="molecule type" value="Genomic_DNA"/>
</dbReference>
<dbReference type="OMA" id="SYKKCLN"/>
<dbReference type="GO" id="GO:0070131">
    <property type="term" value="P:positive regulation of mitochondrial translation"/>
    <property type="evidence" value="ECO:0007669"/>
    <property type="project" value="TreeGrafter"/>
</dbReference>
<dbReference type="GO" id="GO:0032259">
    <property type="term" value="P:methylation"/>
    <property type="evidence" value="ECO:0007669"/>
    <property type="project" value="UniProtKB-KW"/>
</dbReference>
<keyword evidence="8" id="KW-0496">Mitochondrion</keyword>
<dbReference type="GO" id="GO:0097745">
    <property type="term" value="P:mitochondrial tRNA 5'-end processing"/>
    <property type="evidence" value="ECO:0007669"/>
    <property type="project" value="TreeGrafter"/>
</dbReference>
<dbReference type="PhylomeDB" id="T1J4R2"/>
<evidence type="ECO:0000256" key="8">
    <source>
        <dbReference type="ARBA" id="ARBA00023128"/>
    </source>
</evidence>
<dbReference type="InterPro" id="IPR007356">
    <property type="entry name" value="tRNA_m1G_MeTrfase_euk"/>
</dbReference>
<name>T1J4R2_STRMM</name>
<keyword evidence="6" id="KW-0809">Transit peptide</keyword>
<keyword evidence="7" id="KW-0175">Coiled coil</keyword>
<reference evidence="11" key="2">
    <citation type="submission" date="2015-02" db="UniProtKB">
        <authorList>
            <consortium name="EnsemblMetazoa"/>
        </authorList>
    </citation>
    <scope>IDENTIFICATION</scope>
</reference>
<keyword evidence="2" id="KW-0489">Methyltransferase</keyword>
<evidence type="ECO:0000313" key="11">
    <source>
        <dbReference type="EnsemblMetazoa" id="SMAR008606-PA"/>
    </source>
</evidence>
<dbReference type="InterPro" id="IPR038459">
    <property type="entry name" value="MT_TRM10-typ_sf"/>
</dbReference>
<dbReference type="GO" id="GO:0005739">
    <property type="term" value="C:mitochondrion"/>
    <property type="evidence" value="ECO:0007669"/>
    <property type="project" value="UniProtKB-SubCell"/>
</dbReference>
<dbReference type="GO" id="GO:0008168">
    <property type="term" value="F:methyltransferase activity"/>
    <property type="evidence" value="ECO:0007669"/>
    <property type="project" value="UniProtKB-KW"/>
</dbReference>
<proteinExistence type="predicted"/>
<dbReference type="PANTHER" id="PTHR13563">
    <property type="entry name" value="TRNA (GUANINE-9-) METHYLTRANSFERASE"/>
    <property type="match status" value="1"/>
</dbReference>
<keyword evidence="4" id="KW-0949">S-adenosyl-L-methionine</keyword>
<evidence type="ECO:0000256" key="9">
    <source>
        <dbReference type="ARBA" id="ARBA00029803"/>
    </source>
</evidence>
<keyword evidence="5" id="KW-0819">tRNA processing</keyword>
<dbReference type="AlphaFoldDB" id="T1J4R2"/>
<organism evidence="11 12">
    <name type="scientific">Strigamia maritima</name>
    <name type="common">European centipede</name>
    <name type="synonym">Geophilus maritimus</name>
    <dbReference type="NCBI Taxonomy" id="126957"/>
    <lineage>
        <taxon>Eukaryota</taxon>
        <taxon>Metazoa</taxon>
        <taxon>Ecdysozoa</taxon>
        <taxon>Arthropoda</taxon>
        <taxon>Myriapoda</taxon>
        <taxon>Chilopoda</taxon>
        <taxon>Pleurostigmophora</taxon>
        <taxon>Geophilomorpha</taxon>
        <taxon>Linotaeniidae</taxon>
        <taxon>Strigamia</taxon>
    </lineage>
</organism>
<dbReference type="HOGENOM" id="CLU_034384_8_1_1"/>
<evidence type="ECO:0000256" key="7">
    <source>
        <dbReference type="ARBA" id="ARBA00023054"/>
    </source>
</evidence>
<keyword evidence="3" id="KW-0808">Transferase</keyword>
<dbReference type="CDD" id="cd18102">
    <property type="entry name" value="Trm10_MRRP1"/>
    <property type="match status" value="1"/>
</dbReference>
<feature type="domain" description="SAM-dependent MTase TRM10-type" evidence="10">
    <location>
        <begin position="14"/>
        <end position="207"/>
    </location>
</feature>
<evidence type="ECO:0000256" key="2">
    <source>
        <dbReference type="ARBA" id="ARBA00022603"/>
    </source>
</evidence>
<dbReference type="InterPro" id="IPR025812">
    <property type="entry name" value="Trm10_C_MTase_dom"/>
</dbReference>
<keyword evidence="12" id="KW-1185">Reference proteome</keyword>
<evidence type="ECO:0000256" key="6">
    <source>
        <dbReference type="ARBA" id="ARBA00022946"/>
    </source>
</evidence>
<evidence type="ECO:0000256" key="3">
    <source>
        <dbReference type="ARBA" id="ARBA00022679"/>
    </source>
</evidence>
<evidence type="ECO:0000313" key="12">
    <source>
        <dbReference type="Proteomes" id="UP000014500"/>
    </source>
</evidence>
<dbReference type="PANTHER" id="PTHR13563:SF5">
    <property type="entry name" value="TRNA METHYLTRANSFERASE 10 HOMOLOG C"/>
    <property type="match status" value="1"/>
</dbReference>
<evidence type="ECO:0000256" key="1">
    <source>
        <dbReference type="ARBA" id="ARBA00004173"/>
    </source>
</evidence>
<dbReference type="PROSITE" id="PS51675">
    <property type="entry name" value="SAM_MT_TRM10"/>
    <property type="match status" value="1"/>
</dbReference>
<dbReference type="STRING" id="126957.T1J4R2"/>
<comment type="subcellular location">
    <subcellularLocation>
        <location evidence="1">Mitochondrion</location>
    </subcellularLocation>
</comment>
<dbReference type="GO" id="GO:0000049">
    <property type="term" value="F:tRNA binding"/>
    <property type="evidence" value="ECO:0007669"/>
    <property type="project" value="TreeGrafter"/>
</dbReference>
<sequence length="212" mass="24347">MCYKILRPAMDRMYNCNVLDSILFGQKLVLDFGFHENMNQRELKSCISQVQELYGFNKINREPFDLYFCNLQANCEFARKLSAGMGNLKTSSCLVTASDKSYLDFFQKEKLVYLTPDCKNDLNVFNYDDVYIVGGLVDLRSNVPLAMSKAKSEGLRMARLPLEKYVHWGIGSKSLTLDQIVKILLTLKNSKSWTKAFQHVPGRKLYKSGKNH</sequence>
<dbReference type="Gene3D" id="3.40.1280.30">
    <property type="match status" value="1"/>
</dbReference>
<reference evidence="12" key="1">
    <citation type="submission" date="2011-05" db="EMBL/GenBank/DDBJ databases">
        <authorList>
            <person name="Richards S.R."/>
            <person name="Qu J."/>
            <person name="Jiang H."/>
            <person name="Jhangiani S.N."/>
            <person name="Agravi P."/>
            <person name="Goodspeed R."/>
            <person name="Gross S."/>
            <person name="Mandapat C."/>
            <person name="Jackson L."/>
            <person name="Mathew T."/>
            <person name="Pu L."/>
            <person name="Thornton R."/>
            <person name="Saada N."/>
            <person name="Wilczek-Boney K.B."/>
            <person name="Lee S."/>
            <person name="Kovar C."/>
            <person name="Wu Y."/>
            <person name="Scherer S.E."/>
            <person name="Worley K.C."/>
            <person name="Muzny D.M."/>
            <person name="Gibbs R."/>
        </authorList>
    </citation>
    <scope>NUCLEOTIDE SEQUENCE</scope>
    <source>
        <strain evidence="12">Brora</strain>
    </source>
</reference>
<evidence type="ECO:0000259" key="10">
    <source>
        <dbReference type="PROSITE" id="PS51675"/>
    </source>
</evidence>
<protein>
    <recommendedName>
        <fullName evidence="9">RNA (guanine-9-)-methyltransferase domain-containing protein 1</fullName>
    </recommendedName>
</protein>